<evidence type="ECO:0000256" key="1">
    <source>
        <dbReference type="RuleBase" id="RU361155"/>
    </source>
</evidence>
<evidence type="ECO:0000313" key="3">
    <source>
        <dbReference type="EMBL" id="EGW05456.1"/>
    </source>
</evidence>
<dbReference type="InterPro" id="IPR027417">
    <property type="entry name" value="P-loop_NTPase"/>
</dbReference>
<comment type="similarity">
    <text evidence="1">Belongs to the sulfotransferase 1 family.</text>
</comment>
<dbReference type="eggNOG" id="KOG1584">
    <property type="taxonomic scope" value="Eukaryota"/>
</dbReference>
<gene>
    <name evidence="3" type="ORF">I79_021047</name>
</gene>
<sequence length="86" mass="10237">MDKKLDIFRRELVDVHGIPLFWSIAEQWSQVESFEARPDDLLISTYPKSGISGDWKNQFTVAQYEKFEDDYVKKMKESTLKFRSEI</sequence>
<dbReference type="InParanoid" id="G3IBM1"/>
<dbReference type="Proteomes" id="UP000001075">
    <property type="component" value="Unassembled WGS sequence"/>
</dbReference>
<reference evidence="4" key="1">
    <citation type="journal article" date="2011" name="Nat. Biotechnol.">
        <title>The genomic sequence of the Chinese hamster ovary (CHO)-K1 cell line.</title>
        <authorList>
            <person name="Xu X."/>
            <person name="Nagarajan H."/>
            <person name="Lewis N.E."/>
            <person name="Pan S."/>
            <person name="Cai Z."/>
            <person name="Liu X."/>
            <person name="Chen W."/>
            <person name="Xie M."/>
            <person name="Wang W."/>
            <person name="Hammond S."/>
            <person name="Andersen M.R."/>
            <person name="Neff N."/>
            <person name="Passarelli B."/>
            <person name="Koh W."/>
            <person name="Fan H.C."/>
            <person name="Wang J."/>
            <person name="Gui Y."/>
            <person name="Lee K.H."/>
            <person name="Betenbaugh M.J."/>
            <person name="Quake S.R."/>
            <person name="Famili I."/>
            <person name="Palsson B.O."/>
            <person name="Wang J."/>
        </authorList>
    </citation>
    <scope>NUCLEOTIDE SEQUENCE [LARGE SCALE GENOMIC DNA]</scope>
    <source>
        <strain evidence="4">CHO K1 cell line</strain>
    </source>
</reference>
<organism evidence="3 4">
    <name type="scientific">Cricetulus griseus</name>
    <name type="common">Chinese hamster</name>
    <name type="synonym">Cricetulus barabensis griseus</name>
    <dbReference type="NCBI Taxonomy" id="10029"/>
    <lineage>
        <taxon>Eukaryota</taxon>
        <taxon>Metazoa</taxon>
        <taxon>Chordata</taxon>
        <taxon>Craniata</taxon>
        <taxon>Vertebrata</taxon>
        <taxon>Euteleostomi</taxon>
        <taxon>Mammalia</taxon>
        <taxon>Eutheria</taxon>
        <taxon>Euarchontoglires</taxon>
        <taxon>Glires</taxon>
        <taxon>Rodentia</taxon>
        <taxon>Myomorpha</taxon>
        <taxon>Muroidea</taxon>
        <taxon>Cricetidae</taxon>
        <taxon>Cricetinae</taxon>
        <taxon>Cricetulus</taxon>
    </lineage>
</organism>
<dbReference type="AlphaFoldDB" id="G3IBM1"/>
<dbReference type="Gene3D" id="3.40.50.300">
    <property type="entry name" value="P-loop containing nucleotide triphosphate hydrolases"/>
    <property type="match status" value="2"/>
</dbReference>
<name>G3IBM1_CRIGR</name>
<proteinExistence type="inferred from homology"/>
<evidence type="ECO:0000313" key="4">
    <source>
        <dbReference type="Proteomes" id="UP000001075"/>
    </source>
</evidence>
<dbReference type="STRING" id="10029.G3IBM1"/>
<protein>
    <recommendedName>
        <fullName evidence="1">Sulfotransferase</fullName>
        <ecNumber evidence="1">2.8.2.-</ecNumber>
    </recommendedName>
</protein>
<dbReference type="EC" id="2.8.2.-" evidence="1"/>
<dbReference type="EMBL" id="JH001833">
    <property type="protein sequence ID" value="EGW05456.1"/>
    <property type="molecule type" value="Genomic_DNA"/>
</dbReference>
<dbReference type="SUPFAM" id="SSF52540">
    <property type="entry name" value="P-loop containing nucleoside triphosphate hydrolases"/>
    <property type="match status" value="2"/>
</dbReference>
<dbReference type="InterPro" id="IPR000863">
    <property type="entry name" value="Sulfotransferase_dom"/>
</dbReference>
<feature type="domain" description="Sulfotransferase" evidence="2">
    <location>
        <begin position="50"/>
        <end position="78"/>
    </location>
</feature>
<dbReference type="Pfam" id="PF00685">
    <property type="entry name" value="Sulfotransfer_1"/>
    <property type="match status" value="1"/>
</dbReference>
<accession>G3IBM1</accession>
<evidence type="ECO:0000259" key="2">
    <source>
        <dbReference type="Pfam" id="PF00685"/>
    </source>
</evidence>
<dbReference type="PaxDb" id="10029-XP_007622284.1"/>
<keyword evidence="1 3" id="KW-0808">Transferase</keyword>
<dbReference type="GO" id="GO:0008146">
    <property type="term" value="F:sulfotransferase activity"/>
    <property type="evidence" value="ECO:0007669"/>
    <property type="project" value="InterPro"/>
</dbReference>